<sequence>MSPQNSPQELDLVAISGLCWPTRSREYLIKLVKEAVVECKAKVAAVVVAGHTIDGKYMETEFKSRLRNYLNEFSPRLKGDDLEWKKQEFERTFIEEQATHLSDFLPVLPNDVNWHIIIAERIYDRPLGARILEKLRDKRSDVRIVGSRQEDGYYDREPKLPIQFPGFETVRVIVPHRSPWFSKVISNLPQRLHNAFAPRTLSPKPDLILTGVTGTSVYLPYYDGVPNISVPDLNKLLEQQATEHMIGATIIRILANGKNNARIIHGVYNFRTAAFQEKVVSVPASLPKVQQAVMRALVPSDASFKAILHRANTNKNVLGRKVDFTEESVKETLSRLIKNRLVVFSKASNRYGINENLRRNAKITLESLQKDSRSVKHVVWSCFHGGASKTLYFTALNDIPKLAHDSDAIYVNGDLVQGIAHQFEYSGELLPIANGTDKQEIITAHCFATILLDIFRNRLEQANKTTKNDAVAILKKCLIPFIYNAGNHDKWSHHNRMALILQLFEDRLRLQATEGVLSICKEKQIAVTYEQVASIVNTSIIRVGESRMVELDGITVGIKHPHKGRTIQKSTRIQEVVDFIWRRFDSYMQTVAKNSKGFSIAYVANFHEAAAVHVTKFGQTVLGVMTGAYLKDTEFETNMDKVVDYGPAIVTVKFDSEGRLLYSETEFVSRIDEEDREFVLSDRIDSNQVLKRCEKLLDRINLKLPWR</sequence>
<organism evidence="1 2">
    <name type="scientific">Candidatus Yanofskybacteria bacterium RIFCSPHIGHO2_02_FULL_41_11</name>
    <dbReference type="NCBI Taxonomy" id="1802675"/>
    <lineage>
        <taxon>Bacteria</taxon>
        <taxon>Candidatus Yanofskyibacteriota</taxon>
    </lineage>
</organism>
<dbReference type="SUPFAM" id="SSF56300">
    <property type="entry name" value="Metallo-dependent phosphatases"/>
    <property type="match status" value="1"/>
</dbReference>
<name>A0A1F8F620_9BACT</name>
<accession>A0A1F8F620</accession>
<reference evidence="1 2" key="1">
    <citation type="journal article" date="2016" name="Nat. Commun.">
        <title>Thousands of microbial genomes shed light on interconnected biogeochemical processes in an aquifer system.</title>
        <authorList>
            <person name="Anantharaman K."/>
            <person name="Brown C.T."/>
            <person name="Hug L.A."/>
            <person name="Sharon I."/>
            <person name="Castelle C.J."/>
            <person name="Probst A.J."/>
            <person name="Thomas B.C."/>
            <person name="Singh A."/>
            <person name="Wilkins M.J."/>
            <person name="Karaoz U."/>
            <person name="Brodie E.L."/>
            <person name="Williams K.H."/>
            <person name="Hubbard S.S."/>
            <person name="Banfield J.F."/>
        </authorList>
    </citation>
    <scope>NUCLEOTIDE SEQUENCE [LARGE SCALE GENOMIC DNA]</scope>
</reference>
<proteinExistence type="predicted"/>
<gene>
    <name evidence="1" type="ORF">A3J46_05785</name>
</gene>
<dbReference type="EMBL" id="MGJP01000059">
    <property type="protein sequence ID" value="OGN08583.1"/>
    <property type="molecule type" value="Genomic_DNA"/>
</dbReference>
<protein>
    <submittedName>
        <fullName evidence="1">Uncharacterized protein</fullName>
    </submittedName>
</protein>
<evidence type="ECO:0000313" key="2">
    <source>
        <dbReference type="Proteomes" id="UP000177167"/>
    </source>
</evidence>
<dbReference type="Proteomes" id="UP000177167">
    <property type="component" value="Unassembled WGS sequence"/>
</dbReference>
<comment type="caution">
    <text evidence="1">The sequence shown here is derived from an EMBL/GenBank/DDBJ whole genome shotgun (WGS) entry which is preliminary data.</text>
</comment>
<dbReference type="InterPro" id="IPR029052">
    <property type="entry name" value="Metallo-depent_PP-like"/>
</dbReference>
<evidence type="ECO:0000313" key="1">
    <source>
        <dbReference type="EMBL" id="OGN08583.1"/>
    </source>
</evidence>
<dbReference type="AlphaFoldDB" id="A0A1F8F620"/>